<keyword evidence="3" id="KW-1185">Reference proteome</keyword>
<sequence length="254" mass="28674">METRLQVASEPRPKVAVISHERSGTHFLMNTLAANLGYVARPWWNFDFELGLNFHAPQGLRDYFRQVRGHAVLNILKSHHQAAFFEPFVAEFLEEFRILYIVREPLAVMASFWRLVQSLPWDEGPRTESPAAFMRAAPRGALLRYQKAQVPTMLERWAVHVEGWLDLAARHPEGIVVVRYEQLDGRFGETVGMLAGRLGLAPPPAPVRPSREVNVVRDTVGHARTPPYTDEDRDWAAGRVAATLRRIAALAPAA</sequence>
<dbReference type="SUPFAM" id="SSF52540">
    <property type="entry name" value="P-loop containing nucleoside triphosphate hydrolases"/>
    <property type="match status" value="1"/>
</dbReference>
<dbReference type="Gene3D" id="3.40.50.300">
    <property type="entry name" value="P-loop containing nucleotide triphosphate hydrolases"/>
    <property type="match status" value="1"/>
</dbReference>
<proteinExistence type="predicted"/>
<dbReference type="Proteomes" id="UP000276634">
    <property type="component" value="Unassembled WGS sequence"/>
</dbReference>
<dbReference type="EMBL" id="RJVI01000001">
    <property type="protein sequence ID" value="ROR34917.1"/>
    <property type="molecule type" value="Genomic_DNA"/>
</dbReference>
<dbReference type="OrthoDB" id="7062607at2"/>
<dbReference type="GO" id="GO:0008146">
    <property type="term" value="F:sulfotransferase activity"/>
    <property type="evidence" value="ECO:0007669"/>
    <property type="project" value="InterPro"/>
</dbReference>
<accession>A0A3N1YC06</accession>
<evidence type="ECO:0000259" key="1">
    <source>
        <dbReference type="Pfam" id="PF00685"/>
    </source>
</evidence>
<protein>
    <submittedName>
        <fullName evidence="2">Sulfotransferase domain-containing protein</fullName>
    </submittedName>
</protein>
<dbReference type="Pfam" id="PF00685">
    <property type="entry name" value="Sulfotransfer_1"/>
    <property type="match status" value="1"/>
</dbReference>
<evidence type="ECO:0000313" key="2">
    <source>
        <dbReference type="EMBL" id="ROR34917.1"/>
    </source>
</evidence>
<feature type="domain" description="Sulfotransferase" evidence="1">
    <location>
        <begin position="57"/>
        <end position="199"/>
    </location>
</feature>
<dbReference type="InterPro" id="IPR027417">
    <property type="entry name" value="P-loop_NTPase"/>
</dbReference>
<organism evidence="2 3">
    <name type="scientific">Inmirania thermothiophila</name>
    <dbReference type="NCBI Taxonomy" id="1750597"/>
    <lineage>
        <taxon>Bacteria</taxon>
        <taxon>Pseudomonadati</taxon>
        <taxon>Pseudomonadota</taxon>
        <taxon>Gammaproteobacteria</taxon>
        <taxon>Chromatiales</taxon>
        <taxon>Ectothiorhodospiraceae</taxon>
        <taxon>Inmirania</taxon>
    </lineage>
</organism>
<comment type="caution">
    <text evidence="2">The sequence shown here is derived from an EMBL/GenBank/DDBJ whole genome shotgun (WGS) entry which is preliminary data.</text>
</comment>
<reference evidence="2 3" key="1">
    <citation type="submission" date="2018-11" db="EMBL/GenBank/DDBJ databases">
        <title>Genomic Encyclopedia of Type Strains, Phase IV (KMG-IV): sequencing the most valuable type-strain genomes for metagenomic binning, comparative biology and taxonomic classification.</title>
        <authorList>
            <person name="Goeker M."/>
        </authorList>
    </citation>
    <scope>NUCLEOTIDE SEQUENCE [LARGE SCALE GENOMIC DNA]</scope>
    <source>
        <strain evidence="2 3">DSM 100275</strain>
    </source>
</reference>
<keyword evidence="2" id="KW-0808">Transferase</keyword>
<dbReference type="RefSeq" id="WP_123400491.1">
    <property type="nucleotide sequence ID" value="NZ_RJVI01000001.1"/>
</dbReference>
<name>A0A3N1YC06_9GAMM</name>
<evidence type="ECO:0000313" key="3">
    <source>
        <dbReference type="Proteomes" id="UP000276634"/>
    </source>
</evidence>
<dbReference type="InterPro" id="IPR000863">
    <property type="entry name" value="Sulfotransferase_dom"/>
</dbReference>
<gene>
    <name evidence="2" type="ORF">EDC57_0828</name>
</gene>
<dbReference type="AlphaFoldDB" id="A0A3N1YC06"/>